<dbReference type="InterPro" id="IPR045048">
    <property type="entry name" value="FBXO31/39"/>
</dbReference>
<comment type="caution">
    <text evidence="4">The sequence shown here is derived from an EMBL/GenBank/DDBJ whole genome shotgun (WGS) entry which is preliminary data.</text>
</comment>
<feature type="domain" description="F-box" evidence="3">
    <location>
        <begin position="3"/>
        <end position="49"/>
    </location>
</feature>
<dbReference type="Proteomes" id="UP000813824">
    <property type="component" value="Unassembled WGS sequence"/>
</dbReference>
<dbReference type="PANTHER" id="PTHR10706">
    <property type="entry name" value="F-BOX FAMILY PROTEIN"/>
    <property type="match status" value="1"/>
</dbReference>
<dbReference type="EMBL" id="JAEVFJ010000019">
    <property type="protein sequence ID" value="KAH8099657.1"/>
    <property type="molecule type" value="Genomic_DNA"/>
</dbReference>
<accession>A0A8K0UP11</accession>
<dbReference type="Pfam" id="PF12014">
    <property type="entry name" value="Cyclin_D1_bind"/>
    <property type="match status" value="1"/>
</dbReference>
<dbReference type="SMART" id="SM00256">
    <property type="entry name" value="FBOX"/>
    <property type="match status" value="1"/>
</dbReference>
<protein>
    <recommendedName>
        <fullName evidence="3">F-box domain-containing protein</fullName>
    </recommendedName>
</protein>
<dbReference type="GO" id="GO:0016567">
    <property type="term" value="P:protein ubiquitination"/>
    <property type="evidence" value="ECO:0007669"/>
    <property type="project" value="UniProtKB-UniPathway"/>
</dbReference>
<reference evidence="4" key="1">
    <citation type="journal article" date="2021" name="New Phytol.">
        <title>Evolutionary innovations through gain and loss of genes in the ectomycorrhizal Boletales.</title>
        <authorList>
            <person name="Wu G."/>
            <person name="Miyauchi S."/>
            <person name="Morin E."/>
            <person name="Kuo A."/>
            <person name="Drula E."/>
            <person name="Varga T."/>
            <person name="Kohler A."/>
            <person name="Feng B."/>
            <person name="Cao Y."/>
            <person name="Lipzen A."/>
            <person name="Daum C."/>
            <person name="Hundley H."/>
            <person name="Pangilinan J."/>
            <person name="Johnson J."/>
            <person name="Barry K."/>
            <person name="LaButti K."/>
            <person name="Ng V."/>
            <person name="Ahrendt S."/>
            <person name="Min B."/>
            <person name="Choi I.G."/>
            <person name="Park H."/>
            <person name="Plett J.M."/>
            <person name="Magnuson J."/>
            <person name="Spatafora J.W."/>
            <person name="Nagy L.G."/>
            <person name="Henrissat B."/>
            <person name="Grigoriev I.V."/>
            <person name="Yang Z.L."/>
            <person name="Xu J."/>
            <person name="Martin F.M."/>
        </authorList>
    </citation>
    <scope>NUCLEOTIDE SEQUENCE</scope>
    <source>
        <strain evidence="4">KKN 215</strain>
    </source>
</reference>
<dbReference type="SUPFAM" id="SSF81383">
    <property type="entry name" value="F-box domain"/>
    <property type="match status" value="1"/>
</dbReference>
<dbReference type="PROSITE" id="PS50181">
    <property type="entry name" value="FBOX"/>
    <property type="match status" value="1"/>
</dbReference>
<evidence type="ECO:0000313" key="5">
    <source>
        <dbReference type="Proteomes" id="UP000813824"/>
    </source>
</evidence>
<keyword evidence="5" id="KW-1185">Reference proteome</keyword>
<dbReference type="OrthoDB" id="722566at2759"/>
<dbReference type="Gene3D" id="1.20.1280.50">
    <property type="match status" value="1"/>
</dbReference>
<evidence type="ECO:0000256" key="2">
    <source>
        <dbReference type="ARBA" id="ARBA00022786"/>
    </source>
</evidence>
<dbReference type="Pfam" id="PF12937">
    <property type="entry name" value="F-box-like"/>
    <property type="match status" value="1"/>
</dbReference>
<evidence type="ECO:0000256" key="1">
    <source>
        <dbReference type="ARBA" id="ARBA00004906"/>
    </source>
</evidence>
<dbReference type="InterPro" id="IPR036047">
    <property type="entry name" value="F-box-like_dom_sf"/>
</dbReference>
<evidence type="ECO:0000313" key="4">
    <source>
        <dbReference type="EMBL" id="KAH8099657.1"/>
    </source>
</evidence>
<keyword evidence="2" id="KW-0833">Ubl conjugation pathway</keyword>
<dbReference type="AlphaFoldDB" id="A0A8K0UP11"/>
<dbReference type="UniPathway" id="UPA00143"/>
<name>A0A8K0UP11_9AGAR</name>
<gene>
    <name evidence="4" type="ORF">BXZ70DRAFT_942755</name>
</gene>
<sequence>MYPGGLSSLPFELLLHIFSYLPGNDIIQTLSISRSYRTLVADEIIWRELCTRYDVRDLTPFRRHDPRRSFYTVYTQLLHKYGPLLGLWTSDNPFQGNVLEFRVVTEDAGWEGIVGEVWRFQARHERTPSLPDYFECVRIELTPSSTSVTDKPDGSSDETLTTRSYYETRSPKFTRVVHHQPIGEHKKPTLCNASPGCIRLNAPHSQGIYLYDGPPELGFTPSLHPLYPPPRFQDWLDPARLPRLPAHKEPTIDLSEHLDHVPWSEHEQTPLLYFAPTDPDVTLPQSITIVPVLTGVETSLYDALLAPQRDMSVTDIRRVVFSAFAQTDCRPFSPHYFPLHIPSRATQTPSPASPKLQELEGIWLGAYSSDGTEVLYFTWEESAGEVQVWKITGNSCVPRGALTWKIQSSSPIPQSGRANLLTEMGFEDDGSLDWSKIGMYEGVGIIADEGFVADTRGLIHLDVAVIDANNIRIIWTYEDGERGVLSYLRYPDRDVASEVVPWKCVRRPAPAVVGIEVA</sequence>
<evidence type="ECO:0000259" key="3">
    <source>
        <dbReference type="PROSITE" id="PS50181"/>
    </source>
</evidence>
<comment type="pathway">
    <text evidence="1">Protein modification; protein ubiquitination.</text>
</comment>
<dbReference type="InterPro" id="IPR001810">
    <property type="entry name" value="F-box_dom"/>
</dbReference>
<dbReference type="PANTHER" id="PTHR10706:SF130">
    <property type="entry name" value="F-BOX ONLY PROTEIN 31"/>
    <property type="match status" value="1"/>
</dbReference>
<organism evidence="4 5">
    <name type="scientific">Cristinia sonorae</name>
    <dbReference type="NCBI Taxonomy" id="1940300"/>
    <lineage>
        <taxon>Eukaryota</taxon>
        <taxon>Fungi</taxon>
        <taxon>Dikarya</taxon>
        <taxon>Basidiomycota</taxon>
        <taxon>Agaricomycotina</taxon>
        <taxon>Agaricomycetes</taxon>
        <taxon>Agaricomycetidae</taxon>
        <taxon>Agaricales</taxon>
        <taxon>Pleurotineae</taxon>
        <taxon>Stephanosporaceae</taxon>
        <taxon>Cristinia</taxon>
    </lineage>
</organism>
<proteinExistence type="predicted"/>